<comment type="similarity">
    <text evidence="2 6">Belongs to the FPP/GGPP synthase family.</text>
</comment>
<protein>
    <submittedName>
        <fullName evidence="7">Geranylgeranyl pyrophosphate synthase</fullName>
    </submittedName>
</protein>
<dbReference type="Proteomes" id="UP001317779">
    <property type="component" value="Chromosome"/>
</dbReference>
<organism evidence="7 8">
    <name type="scientific">Microbacterium terricola</name>
    <dbReference type="NCBI Taxonomy" id="344163"/>
    <lineage>
        <taxon>Bacteria</taxon>
        <taxon>Bacillati</taxon>
        <taxon>Actinomycetota</taxon>
        <taxon>Actinomycetes</taxon>
        <taxon>Micrococcales</taxon>
        <taxon>Microbacteriaceae</taxon>
        <taxon>Microbacterium</taxon>
    </lineage>
</organism>
<dbReference type="Gene3D" id="1.10.600.10">
    <property type="entry name" value="Farnesyl Diphosphate Synthase"/>
    <property type="match status" value="1"/>
</dbReference>
<gene>
    <name evidence="7" type="ORF">Microterr_16350</name>
</gene>
<dbReference type="InterPro" id="IPR033749">
    <property type="entry name" value="Polyprenyl_synt_CS"/>
</dbReference>
<evidence type="ECO:0000256" key="4">
    <source>
        <dbReference type="ARBA" id="ARBA00022723"/>
    </source>
</evidence>
<evidence type="ECO:0000256" key="6">
    <source>
        <dbReference type="RuleBase" id="RU004466"/>
    </source>
</evidence>
<dbReference type="InterPro" id="IPR008949">
    <property type="entry name" value="Isoprenoid_synthase_dom_sf"/>
</dbReference>
<keyword evidence="8" id="KW-1185">Reference proteome</keyword>
<dbReference type="RefSeq" id="WP_263798442.1">
    <property type="nucleotide sequence ID" value="NZ_AP027141.1"/>
</dbReference>
<evidence type="ECO:0000256" key="3">
    <source>
        <dbReference type="ARBA" id="ARBA00022679"/>
    </source>
</evidence>
<dbReference type="PANTHER" id="PTHR12001:SF85">
    <property type="entry name" value="SHORT CHAIN ISOPRENYL DIPHOSPHATE SYNTHASE"/>
    <property type="match status" value="1"/>
</dbReference>
<dbReference type="SFLD" id="SFLDS00005">
    <property type="entry name" value="Isoprenoid_Synthase_Type_I"/>
    <property type="match status" value="1"/>
</dbReference>
<reference evidence="7 8" key="1">
    <citation type="submission" date="2022-12" db="EMBL/GenBank/DDBJ databases">
        <title>Microbacterium terricola strain KV-448 chromosome, complete genome.</title>
        <authorList>
            <person name="Oshima T."/>
            <person name="Moriya T."/>
            <person name="Bessho Y."/>
        </authorList>
    </citation>
    <scope>NUCLEOTIDE SEQUENCE [LARGE SCALE GENOMIC DNA]</scope>
    <source>
        <strain evidence="7 8">KV-448</strain>
    </source>
</reference>
<dbReference type="SUPFAM" id="SSF48576">
    <property type="entry name" value="Terpenoid synthases"/>
    <property type="match status" value="1"/>
</dbReference>
<evidence type="ECO:0000256" key="2">
    <source>
        <dbReference type="ARBA" id="ARBA00006706"/>
    </source>
</evidence>
<proteinExistence type="inferred from homology"/>
<dbReference type="Pfam" id="PF00348">
    <property type="entry name" value="polyprenyl_synt"/>
    <property type="match status" value="1"/>
</dbReference>
<keyword evidence="5" id="KW-0460">Magnesium</keyword>
<accession>A0ABM8DZG1</accession>
<name>A0ABM8DZG1_9MICO</name>
<comment type="cofactor">
    <cofactor evidence="1">
        <name>Mg(2+)</name>
        <dbReference type="ChEBI" id="CHEBI:18420"/>
    </cofactor>
</comment>
<dbReference type="PROSITE" id="PS00444">
    <property type="entry name" value="POLYPRENYL_SYNTHASE_2"/>
    <property type="match status" value="1"/>
</dbReference>
<dbReference type="EMBL" id="AP027141">
    <property type="protein sequence ID" value="BDV30975.1"/>
    <property type="molecule type" value="Genomic_DNA"/>
</dbReference>
<evidence type="ECO:0000313" key="8">
    <source>
        <dbReference type="Proteomes" id="UP001317779"/>
    </source>
</evidence>
<dbReference type="PANTHER" id="PTHR12001">
    <property type="entry name" value="GERANYLGERANYL PYROPHOSPHATE SYNTHASE"/>
    <property type="match status" value="1"/>
</dbReference>
<evidence type="ECO:0000256" key="1">
    <source>
        <dbReference type="ARBA" id="ARBA00001946"/>
    </source>
</evidence>
<dbReference type="PROSITE" id="PS00723">
    <property type="entry name" value="POLYPRENYL_SYNTHASE_1"/>
    <property type="match status" value="1"/>
</dbReference>
<keyword evidence="3 6" id="KW-0808">Transferase</keyword>
<evidence type="ECO:0000313" key="7">
    <source>
        <dbReference type="EMBL" id="BDV30975.1"/>
    </source>
</evidence>
<keyword evidence="4" id="KW-0479">Metal-binding</keyword>
<sequence>MTQTLTRTSDTAAIDEAIDHALRRLGDRAVHVGGSLPALVAAAGRAADGGKRLRPAIVLGAFRAFDGPADQLDSCIAVAAAFELLHTAFVVHDDVIDHDVVRRGQPNVAGTFRQRAVVHGADSAGAALLGDAAAILAGDLLIHEALRTVALIDVRPAVRAALHDLIDDAVLFSAAGELGDVENAVGADVPDTDRTLTVAHDKTAVYSFTAPLCAGALLAGADASALAVLGGIGADLGLAFQLVDDLLGAFGAAEHTGREPGGDLREAKRTPLVALARDSAEWPRVTAAIGLASTGPVAVREAQRTLESSGARSGVVSLVRAALDRIQSTVDDAVGDAALPPAAGDLIRRLAAGIEERMP</sequence>
<evidence type="ECO:0000256" key="5">
    <source>
        <dbReference type="ARBA" id="ARBA00022842"/>
    </source>
</evidence>
<dbReference type="InterPro" id="IPR000092">
    <property type="entry name" value="Polyprenyl_synt"/>
</dbReference>